<evidence type="ECO:0000313" key="2">
    <source>
        <dbReference type="Proteomes" id="UP001145742"/>
    </source>
</evidence>
<reference evidence="1" key="1">
    <citation type="submission" date="2019-10" db="EMBL/GenBank/DDBJ databases">
        <authorList>
            <person name="Soares A.E.R."/>
            <person name="Aleixo A."/>
            <person name="Schneider P."/>
            <person name="Miyaki C.Y."/>
            <person name="Schneider M.P."/>
            <person name="Mello C."/>
            <person name="Vasconcelos A.T.R."/>
        </authorList>
    </citation>
    <scope>NUCLEOTIDE SEQUENCE</scope>
    <source>
        <tissue evidence="1">Muscle</tissue>
    </source>
</reference>
<keyword evidence="2" id="KW-1185">Reference proteome</keyword>
<dbReference type="EMBL" id="WHWB01032642">
    <property type="protein sequence ID" value="KAJ7424645.1"/>
    <property type="molecule type" value="Genomic_DNA"/>
</dbReference>
<protein>
    <submittedName>
        <fullName evidence="1">Uncharacterized protein</fullName>
    </submittedName>
</protein>
<name>A0ABQ9DS36_9PASS</name>
<sequence>MISKGNREQSGLEQVLMKYISKNICCVMTTVRIHLPPDDMKPKGWRRSVLEDLQIMLYCPVLGGKLSQAAEITLTPQLSNLICQQQQETENIPLRGRKVYLAATNFITSLAKALYKVVQEPSLPTFLYNFKYNSRAKLIANHHLELVLEQDPSLESFAMGPQICL</sequence>
<gene>
    <name evidence="1" type="ORF">WISP_27817</name>
</gene>
<organism evidence="1 2">
    <name type="scientific">Willisornis vidua</name>
    <name type="common">Xingu scale-backed antbird</name>
    <dbReference type="NCBI Taxonomy" id="1566151"/>
    <lineage>
        <taxon>Eukaryota</taxon>
        <taxon>Metazoa</taxon>
        <taxon>Chordata</taxon>
        <taxon>Craniata</taxon>
        <taxon>Vertebrata</taxon>
        <taxon>Euteleostomi</taxon>
        <taxon>Archelosauria</taxon>
        <taxon>Archosauria</taxon>
        <taxon>Dinosauria</taxon>
        <taxon>Saurischia</taxon>
        <taxon>Theropoda</taxon>
        <taxon>Coelurosauria</taxon>
        <taxon>Aves</taxon>
        <taxon>Neognathae</taxon>
        <taxon>Neoaves</taxon>
        <taxon>Telluraves</taxon>
        <taxon>Australaves</taxon>
        <taxon>Passeriformes</taxon>
        <taxon>Thamnophilidae</taxon>
        <taxon>Willisornis</taxon>
    </lineage>
</organism>
<proteinExistence type="predicted"/>
<evidence type="ECO:0000313" key="1">
    <source>
        <dbReference type="EMBL" id="KAJ7424645.1"/>
    </source>
</evidence>
<dbReference type="Proteomes" id="UP001145742">
    <property type="component" value="Unassembled WGS sequence"/>
</dbReference>
<comment type="caution">
    <text evidence="1">The sequence shown here is derived from an EMBL/GenBank/DDBJ whole genome shotgun (WGS) entry which is preliminary data.</text>
</comment>
<accession>A0ABQ9DS36</accession>